<accession>A0AAP0JCS5</accession>
<evidence type="ECO:0000313" key="2">
    <source>
        <dbReference type="Proteomes" id="UP001417504"/>
    </source>
</evidence>
<proteinExistence type="predicted"/>
<organism evidence="1 2">
    <name type="scientific">Stephania japonica</name>
    <dbReference type="NCBI Taxonomy" id="461633"/>
    <lineage>
        <taxon>Eukaryota</taxon>
        <taxon>Viridiplantae</taxon>
        <taxon>Streptophyta</taxon>
        <taxon>Embryophyta</taxon>
        <taxon>Tracheophyta</taxon>
        <taxon>Spermatophyta</taxon>
        <taxon>Magnoliopsida</taxon>
        <taxon>Ranunculales</taxon>
        <taxon>Menispermaceae</taxon>
        <taxon>Menispermoideae</taxon>
        <taxon>Cissampelideae</taxon>
        <taxon>Stephania</taxon>
    </lineage>
</organism>
<dbReference type="InterPro" id="IPR045223">
    <property type="entry name" value="RACK1-like"/>
</dbReference>
<dbReference type="InterPro" id="IPR036322">
    <property type="entry name" value="WD40_repeat_dom_sf"/>
</dbReference>
<dbReference type="GO" id="GO:0043022">
    <property type="term" value="F:ribosome binding"/>
    <property type="evidence" value="ECO:0007669"/>
    <property type="project" value="InterPro"/>
</dbReference>
<dbReference type="EMBL" id="JBBNAE010000004">
    <property type="protein sequence ID" value="KAK9130651.1"/>
    <property type="molecule type" value="Genomic_DNA"/>
</dbReference>
<comment type="caution">
    <text evidence="1">The sequence shown here is derived from an EMBL/GenBank/DDBJ whole genome shotgun (WGS) entry which is preliminary data.</text>
</comment>
<dbReference type="SUPFAM" id="SSF50978">
    <property type="entry name" value="WD40 repeat-like"/>
    <property type="match status" value="1"/>
</dbReference>
<protein>
    <submittedName>
        <fullName evidence="1">Uncharacterized protein</fullName>
    </submittedName>
</protein>
<gene>
    <name evidence="1" type="ORF">Sjap_011138</name>
</gene>
<dbReference type="Proteomes" id="UP001417504">
    <property type="component" value="Unassembled WGS sequence"/>
</dbReference>
<reference evidence="1 2" key="1">
    <citation type="submission" date="2024-01" db="EMBL/GenBank/DDBJ databases">
        <title>Genome assemblies of Stephania.</title>
        <authorList>
            <person name="Yang L."/>
        </authorList>
    </citation>
    <scope>NUCLEOTIDE SEQUENCE [LARGE SCALE GENOMIC DNA]</scope>
    <source>
        <strain evidence="1">QJT</strain>
        <tissue evidence="1">Leaf</tissue>
    </source>
</reference>
<dbReference type="Gene3D" id="2.130.10.10">
    <property type="entry name" value="YVTN repeat-like/Quinoprotein amine dehydrogenase"/>
    <property type="match status" value="1"/>
</dbReference>
<dbReference type="GO" id="GO:0045182">
    <property type="term" value="F:translation regulator activity"/>
    <property type="evidence" value="ECO:0007669"/>
    <property type="project" value="InterPro"/>
</dbReference>
<dbReference type="AlphaFoldDB" id="A0AAP0JCS5"/>
<dbReference type="InterPro" id="IPR015943">
    <property type="entry name" value="WD40/YVTN_repeat-like_dom_sf"/>
</dbReference>
<name>A0AAP0JCS5_9MAGN</name>
<evidence type="ECO:0000313" key="1">
    <source>
        <dbReference type="EMBL" id="KAK9130651.1"/>
    </source>
</evidence>
<keyword evidence="2" id="KW-1185">Reference proteome</keyword>
<dbReference type="PANTHER" id="PTHR19868">
    <property type="entry name" value="RECEPTOR FOR ACTIVATED PROTEIN KINASE C RACK1"/>
    <property type="match status" value="1"/>
</dbReference>
<sequence>MRNLLILIGLVGVWRKKHHRYKKLSQSRLYYLSIVDPDMALVSLPNLDTFPRRRTQPIPIQTKTQSVDYRPCAERLSSSLYKGLYRLLHLFKIENVNHLLDKKHFVFHLAEGKKLYSLDAGAIIHVLCFSLNRYWLCAATWGSVKIWELESKSIVIVMRVFGDKEDEVFISMRES</sequence>